<dbReference type="EMBL" id="QTUA01000001">
    <property type="protein sequence ID" value="REF32260.1"/>
    <property type="molecule type" value="Genomic_DNA"/>
</dbReference>
<dbReference type="RefSeq" id="WP_115923994.1">
    <property type="nucleotide sequence ID" value="NZ_QTUA01000001.1"/>
</dbReference>
<evidence type="ECO:0000313" key="2">
    <source>
        <dbReference type="EMBL" id="REF32260.1"/>
    </source>
</evidence>
<accession>A0A3D9UWB0</accession>
<feature type="transmembrane region" description="Helical" evidence="1">
    <location>
        <begin position="48"/>
        <end position="68"/>
    </location>
</feature>
<name>A0A3D9UWB0_9MICO</name>
<protein>
    <recommendedName>
        <fullName evidence="4">DUF2269 family protein</fullName>
    </recommendedName>
</protein>
<dbReference type="OrthoDB" id="9918683at2"/>
<gene>
    <name evidence="2" type="ORF">DFJ65_3367</name>
</gene>
<dbReference type="Proteomes" id="UP000256253">
    <property type="component" value="Unassembled WGS sequence"/>
</dbReference>
<evidence type="ECO:0008006" key="4">
    <source>
        <dbReference type="Google" id="ProtNLM"/>
    </source>
</evidence>
<keyword evidence="3" id="KW-1185">Reference proteome</keyword>
<dbReference type="AlphaFoldDB" id="A0A3D9UWB0"/>
<proteinExistence type="predicted"/>
<keyword evidence="1" id="KW-0812">Transmembrane</keyword>
<evidence type="ECO:0000256" key="1">
    <source>
        <dbReference type="SAM" id="Phobius"/>
    </source>
</evidence>
<comment type="caution">
    <text evidence="2">The sequence shown here is derived from an EMBL/GenBank/DDBJ whole genome shotgun (WGS) entry which is preliminary data.</text>
</comment>
<reference evidence="2 3" key="1">
    <citation type="submission" date="2018-08" db="EMBL/GenBank/DDBJ databases">
        <title>Sequencing the genomes of 1000 actinobacteria strains.</title>
        <authorList>
            <person name="Klenk H.-P."/>
        </authorList>
    </citation>
    <scope>NUCLEOTIDE SEQUENCE [LARGE SCALE GENOMIC DNA]</scope>
    <source>
        <strain evidence="2 3">DSM 22967</strain>
    </source>
</reference>
<feature type="transmembrane region" description="Helical" evidence="1">
    <location>
        <begin position="132"/>
        <end position="152"/>
    </location>
</feature>
<keyword evidence="1" id="KW-1133">Transmembrane helix</keyword>
<sequence length="154" mass="17162">MRAWIFLVLLAAALAWMLWAQARMQHRVLWFLVRRAGRSPRRGATLTHLVQGGAFLLAVVALALAMVADVHWQAPWLRIPIGVLVLAAYVPFGATLGRTRLRRLRRTVEQRMNDLGAPPDVAVAIARAGRPWSLVASVVMLATVLVVTWHHLRA</sequence>
<keyword evidence="1" id="KW-0472">Membrane</keyword>
<organism evidence="2 3">
    <name type="scientific">Calidifontibacter indicus</name>
    <dbReference type="NCBI Taxonomy" id="419650"/>
    <lineage>
        <taxon>Bacteria</taxon>
        <taxon>Bacillati</taxon>
        <taxon>Actinomycetota</taxon>
        <taxon>Actinomycetes</taxon>
        <taxon>Micrococcales</taxon>
        <taxon>Dermacoccaceae</taxon>
        <taxon>Calidifontibacter</taxon>
    </lineage>
</organism>
<feature type="transmembrane region" description="Helical" evidence="1">
    <location>
        <begin position="75"/>
        <end position="94"/>
    </location>
</feature>
<evidence type="ECO:0000313" key="3">
    <source>
        <dbReference type="Proteomes" id="UP000256253"/>
    </source>
</evidence>